<keyword evidence="5" id="KW-0479">Metal-binding</keyword>
<name>A0ABX5MIX9_9BURK</name>
<dbReference type="InterPro" id="IPR017938">
    <property type="entry name" value="Riboflavin_synthase-like_b-brl"/>
</dbReference>
<dbReference type="CDD" id="cd06185">
    <property type="entry name" value="PDR_like"/>
    <property type="match status" value="1"/>
</dbReference>
<dbReference type="SUPFAM" id="SSF63380">
    <property type="entry name" value="Riboflavin synthase domain-like"/>
    <property type="match status" value="1"/>
</dbReference>
<dbReference type="PANTHER" id="PTHR47354:SF1">
    <property type="entry name" value="CARNITINE MONOOXYGENASE REDUCTASE SUBUNIT"/>
    <property type="match status" value="1"/>
</dbReference>
<dbReference type="InterPro" id="IPR054582">
    <property type="entry name" value="DmmA-like_N"/>
</dbReference>
<evidence type="ECO:0000256" key="4">
    <source>
        <dbReference type="ARBA" id="ARBA00022714"/>
    </source>
</evidence>
<keyword evidence="3" id="KW-0288">FMN</keyword>
<feature type="domain" description="FAD-binding FR-type" evidence="10">
    <location>
        <begin position="4"/>
        <end position="106"/>
    </location>
</feature>
<comment type="caution">
    <text evidence="11">The sequence shown here is derived from an EMBL/GenBank/DDBJ whole genome shotgun (WGS) entry which is preliminary data.</text>
</comment>
<dbReference type="Gene3D" id="3.10.20.30">
    <property type="match status" value="1"/>
</dbReference>
<evidence type="ECO:0000313" key="11">
    <source>
        <dbReference type="EMBL" id="PXX12526.1"/>
    </source>
</evidence>
<dbReference type="PRINTS" id="PR00409">
    <property type="entry name" value="PHDIOXRDTASE"/>
</dbReference>
<comment type="cofactor">
    <cofactor evidence="1">
        <name>FMN</name>
        <dbReference type="ChEBI" id="CHEBI:58210"/>
    </cofactor>
</comment>
<keyword evidence="6" id="KW-0560">Oxidoreductase</keyword>
<evidence type="ECO:0000259" key="9">
    <source>
        <dbReference type="PROSITE" id="PS51085"/>
    </source>
</evidence>
<evidence type="ECO:0000259" key="10">
    <source>
        <dbReference type="PROSITE" id="PS51384"/>
    </source>
</evidence>
<feature type="domain" description="2Fe-2S ferredoxin-type" evidence="9">
    <location>
        <begin position="237"/>
        <end position="322"/>
    </location>
</feature>
<accession>A0ABX5MIX9</accession>
<evidence type="ECO:0000256" key="3">
    <source>
        <dbReference type="ARBA" id="ARBA00022643"/>
    </source>
</evidence>
<dbReference type="InterPro" id="IPR039261">
    <property type="entry name" value="FNR_nucleotide-bd"/>
</dbReference>
<dbReference type="SUPFAM" id="SSF54292">
    <property type="entry name" value="2Fe-2S ferredoxin-like"/>
    <property type="match status" value="1"/>
</dbReference>
<evidence type="ECO:0000256" key="6">
    <source>
        <dbReference type="ARBA" id="ARBA00023002"/>
    </source>
</evidence>
<dbReference type="PROSITE" id="PS51085">
    <property type="entry name" value="2FE2S_FER_2"/>
    <property type="match status" value="1"/>
</dbReference>
<evidence type="ECO:0000256" key="2">
    <source>
        <dbReference type="ARBA" id="ARBA00022630"/>
    </source>
</evidence>
<evidence type="ECO:0000256" key="1">
    <source>
        <dbReference type="ARBA" id="ARBA00001917"/>
    </source>
</evidence>
<sequence length="322" mass="35115">MTSNQWLSVRVARKSAETADIVTLELVDPDGGMLPEFSAGAHIDMEVPGGYIRQYSLCNSPQERHRYLIGVLNDTAGRGGSRSVHENVRETDIVRIGVPRNFFALADDAFRSLLLAGGIGVTPILSMAEELSRRGANFAMHYCTRSVEKTAFLDRIRSSAYAERVQIHLDDGVLEQRLDMDALLSQPEDGTHLYVCGPTGFLDTVLKIAKTSGWKDCHIHFERFAAASADVVSETPFDVVIASSGQTVRVPAGRSVVDALGDAGFAIPVACQQGACGTCLTRVLDGEPDHRDVFMTPEEHAMNDRFTPCCSRSKTDLLVLDL</sequence>
<dbReference type="SUPFAM" id="SSF52343">
    <property type="entry name" value="Ferredoxin reductase-like, C-terminal NADP-linked domain"/>
    <property type="match status" value="1"/>
</dbReference>
<keyword evidence="7" id="KW-0408">Iron</keyword>
<protein>
    <submittedName>
        <fullName evidence="11">Vanillate O-demethylase ferredoxin subunit</fullName>
    </submittedName>
</protein>
<evidence type="ECO:0000313" key="12">
    <source>
        <dbReference type="Proteomes" id="UP000247515"/>
    </source>
</evidence>
<dbReference type="InterPro" id="IPR050415">
    <property type="entry name" value="MRET"/>
</dbReference>
<reference evidence="11 12" key="1">
    <citation type="submission" date="2018-05" db="EMBL/GenBank/DDBJ databases">
        <title>Genomic Encyclopedia of Type Strains, Phase IV (KMG-V): Genome sequencing to study the core and pangenomes of soil and plant-associated prokaryotes.</title>
        <authorList>
            <person name="Whitman W."/>
        </authorList>
    </citation>
    <scope>NUCLEOTIDE SEQUENCE [LARGE SCALE GENOMIC DNA]</scope>
    <source>
        <strain evidence="11 12">SIr-6563</strain>
    </source>
</reference>
<dbReference type="PROSITE" id="PS00197">
    <property type="entry name" value="2FE2S_FER_1"/>
    <property type="match status" value="1"/>
</dbReference>
<dbReference type="CDD" id="cd00207">
    <property type="entry name" value="fer2"/>
    <property type="match status" value="1"/>
</dbReference>
<dbReference type="Gene3D" id="2.40.30.10">
    <property type="entry name" value="Translation factors"/>
    <property type="match status" value="1"/>
</dbReference>
<dbReference type="PROSITE" id="PS51384">
    <property type="entry name" value="FAD_FR"/>
    <property type="match status" value="1"/>
</dbReference>
<keyword evidence="12" id="KW-1185">Reference proteome</keyword>
<keyword evidence="8" id="KW-0411">Iron-sulfur</keyword>
<dbReference type="EMBL" id="QJJV01000017">
    <property type="protein sequence ID" value="PXX12526.1"/>
    <property type="molecule type" value="Genomic_DNA"/>
</dbReference>
<keyword evidence="4" id="KW-0001">2Fe-2S</keyword>
<dbReference type="InterPro" id="IPR001041">
    <property type="entry name" value="2Fe-2S_ferredoxin-type"/>
</dbReference>
<dbReference type="PANTHER" id="PTHR47354">
    <property type="entry name" value="NADH OXIDOREDUCTASE HCR"/>
    <property type="match status" value="1"/>
</dbReference>
<dbReference type="Pfam" id="PF00111">
    <property type="entry name" value="Fer2"/>
    <property type="match status" value="1"/>
</dbReference>
<dbReference type="RefSeq" id="WP_110328509.1">
    <property type="nucleotide sequence ID" value="NZ_QJJV01000017.1"/>
</dbReference>
<evidence type="ECO:0000256" key="8">
    <source>
        <dbReference type="ARBA" id="ARBA00023014"/>
    </source>
</evidence>
<evidence type="ECO:0000256" key="5">
    <source>
        <dbReference type="ARBA" id="ARBA00022723"/>
    </source>
</evidence>
<gene>
    <name evidence="11" type="ORF">C7400_117130</name>
</gene>
<keyword evidence="2" id="KW-0285">Flavoprotein</keyword>
<dbReference type="InterPro" id="IPR012675">
    <property type="entry name" value="Beta-grasp_dom_sf"/>
</dbReference>
<dbReference type="InterPro" id="IPR006058">
    <property type="entry name" value="2Fe2S_fd_BS"/>
</dbReference>
<organism evidence="11 12">
    <name type="scientific">Paraburkholderia tropica</name>
    <dbReference type="NCBI Taxonomy" id="92647"/>
    <lineage>
        <taxon>Bacteria</taxon>
        <taxon>Pseudomonadati</taxon>
        <taxon>Pseudomonadota</taxon>
        <taxon>Betaproteobacteria</taxon>
        <taxon>Burkholderiales</taxon>
        <taxon>Burkholderiaceae</taxon>
        <taxon>Paraburkholderia</taxon>
    </lineage>
</organism>
<dbReference type="InterPro" id="IPR036010">
    <property type="entry name" value="2Fe-2S_ferredoxin-like_sf"/>
</dbReference>
<evidence type="ECO:0000256" key="7">
    <source>
        <dbReference type="ARBA" id="ARBA00023004"/>
    </source>
</evidence>
<dbReference type="Gene3D" id="3.40.50.80">
    <property type="entry name" value="Nucleotide-binding domain of ferredoxin-NADP reductase (FNR) module"/>
    <property type="match status" value="1"/>
</dbReference>
<dbReference type="InterPro" id="IPR017927">
    <property type="entry name" value="FAD-bd_FR_type"/>
</dbReference>
<dbReference type="Proteomes" id="UP000247515">
    <property type="component" value="Unassembled WGS sequence"/>
</dbReference>
<dbReference type="Pfam" id="PF22290">
    <property type="entry name" value="DmmA-like_N"/>
    <property type="match status" value="1"/>
</dbReference>
<proteinExistence type="predicted"/>